<organism evidence="1">
    <name type="scientific">Timema poppense</name>
    <name type="common">Walking stick</name>
    <dbReference type="NCBI Taxonomy" id="170557"/>
    <lineage>
        <taxon>Eukaryota</taxon>
        <taxon>Metazoa</taxon>
        <taxon>Ecdysozoa</taxon>
        <taxon>Arthropoda</taxon>
        <taxon>Hexapoda</taxon>
        <taxon>Insecta</taxon>
        <taxon>Pterygota</taxon>
        <taxon>Neoptera</taxon>
        <taxon>Polyneoptera</taxon>
        <taxon>Phasmatodea</taxon>
        <taxon>Timematodea</taxon>
        <taxon>Timematoidea</taxon>
        <taxon>Timematidae</taxon>
        <taxon>Timema</taxon>
    </lineage>
</organism>
<reference evidence="1" key="1">
    <citation type="submission" date="2020-11" db="EMBL/GenBank/DDBJ databases">
        <authorList>
            <person name="Tran Van P."/>
        </authorList>
    </citation>
    <scope>NUCLEOTIDE SEQUENCE</scope>
</reference>
<accession>A0A7R9H0Z1</accession>
<proteinExistence type="predicted"/>
<sequence>MTITRVLINEKEPDSVVTLSRMSHIAEDREIKFPISPTNPVHSTSLWIGCITETTTEEMLRDLFSNHWEPIMLVVEGYRGYKFTHDEGMKHKSKVDAVGMGNLRNVCGKTHMDRVSNEWVLKIRSLKGNPKGQCEISVLRWFGLVETMSVDQGVKQIYEGRCRKYTRIRKELEKVSEDGLSTDLFFERYAQFLPRPQGNSMIIMVPSPFPQKSFTHPMLGTTALNGVIEIMSVN</sequence>
<evidence type="ECO:0000313" key="1">
    <source>
        <dbReference type="EMBL" id="CAD7401946.1"/>
    </source>
</evidence>
<gene>
    <name evidence="1" type="ORF">TPSB3V08_LOCUS3344</name>
</gene>
<dbReference type="GO" id="GO:0003676">
    <property type="term" value="F:nucleic acid binding"/>
    <property type="evidence" value="ECO:0007669"/>
    <property type="project" value="InterPro"/>
</dbReference>
<dbReference type="AlphaFoldDB" id="A0A7R9H0Z1"/>
<name>A0A7R9H0Z1_TIMPO</name>
<dbReference type="SUPFAM" id="SSF54928">
    <property type="entry name" value="RNA-binding domain, RBD"/>
    <property type="match status" value="1"/>
</dbReference>
<protein>
    <submittedName>
        <fullName evidence="1">Uncharacterized protein</fullName>
    </submittedName>
</protein>
<dbReference type="EMBL" id="OD001455">
    <property type="protein sequence ID" value="CAD7401946.1"/>
    <property type="molecule type" value="Genomic_DNA"/>
</dbReference>
<dbReference type="InterPro" id="IPR035979">
    <property type="entry name" value="RBD_domain_sf"/>
</dbReference>